<dbReference type="Pfam" id="PF04266">
    <property type="entry name" value="ASCH"/>
    <property type="match status" value="1"/>
</dbReference>
<name>A0A3P5XRL5_STRCB</name>
<protein>
    <recommendedName>
        <fullName evidence="1">ASCH domain-containing protein</fullName>
    </recommendedName>
</protein>
<dbReference type="InterPro" id="IPR007374">
    <property type="entry name" value="ASCH_domain"/>
</dbReference>
<dbReference type="InterPro" id="IPR015947">
    <property type="entry name" value="PUA-like_sf"/>
</dbReference>
<dbReference type="Gene3D" id="2.30.130.30">
    <property type="entry name" value="Hypothetical protein"/>
    <property type="match status" value="1"/>
</dbReference>
<keyword evidence="3" id="KW-1185">Reference proteome</keyword>
<dbReference type="CDD" id="cd06555">
    <property type="entry name" value="ASCH_PF0470_like"/>
    <property type="match status" value="1"/>
</dbReference>
<evidence type="ECO:0000313" key="3">
    <source>
        <dbReference type="Proteomes" id="UP000280759"/>
    </source>
</evidence>
<gene>
    <name evidence="2" type="ORF">FMV2238Y02_16340</name>
</gene>
<dbReference type="SUPFAM" id="SSF88697">
    <property type="entry name" value="PUA domain-like"/>
    <property type="match status" value="1"/>
</dbReference>
<dbReference type="RefSeq" id="WP_125074579.1">
    <property type="nucleotide sequence ID" value="NZ_CP053792.1"/>
</dbReference>
<dbReference type="AlphaFoldDB" id="A0A3P5XRL5"/>
<dbReference type="Proteomes" id="UP000280759">
    <property type="component" value="Unassembled WGS sequence"/>
</dbReference>
<evidence type="ECO:0000313" key="2">
    <source>
        <dbReference type="EMBL" id="VDC43145.1"/>
    </source>
</evidence>
<feature type="domain" description="ASCH" evidence="1">
    <location>
        <begin position="6"/>
        <end position="113"/>
    </location>
</feature>
<accession>A0A3P5XRL5</accession>
<sequence>MIHEMMLTPEPFEMITSGTKTIELRLNDEKRQKVQIDDTIVFIRTDDSSQMLRTKVVELHYFDNFTQLYQTLPLDNCGYRKAELETAQPEDMERYYSQKQQDQYGVVGIELSVL</sequence>
<reference evidence="2 3" key="1">
    <citation type="submission" date="2018-10" db="EMBL/GenBank/DDBJ databases">
        <authorList>
            <consortium name="Molecular Microbiology and Infection Unit (UMMI)"/>
            <person name="Machado M."/>
        </authorList>
    </citation>
    <scope>NUCLEOTIDE SEQUENCE [LARGE SCALE GENOMIC DNA]</scope>
    <source>
        <strain evidence="2">FMV2238.02</strain>
    </source>
</reference>
<dbReference type="EMBL" id="UXEP01000025">
    <property type="protein sequence ID" value="VDC43145.1"/>
    <property type="molecule type" value="Genomic_DNA"/>
</dbReference>
<proteinExistence type="predicted"/>
<organism evidence="2 3">
    <name type="scientific">Streptococcus canis</name>
    <dbReference type="NCBI Taxonomy" id="1329"/>
    <lineage>
        <taxon>Bacteria</taxon>
        <taxon>Bacillati</taxon>
        <taxon>Bacillota</taxon>
        <taxon>Bacilli</taxon>
        <taxon>Lactobacillales</taxon>
        <taxon>Streptococcaceae</taxon>
        <taxon>Streptococcus</taxon>
    </lineage>
</organism>
<evidence type="ECO:0000259" key="1">
    <source>
        <dbReference type="Pfam" id="PF04266"/>
    </source>
</evidence>